<dbReference type="KEGG" id="qsa:O6P43_014414"/>
<dbReference type="InterPro" id="IPR036965">
    <property type="entry name" value="Terpene_synth_N_sf"/>
</dbReference>
<dbReference type="GO" id="GO:0009686">
    <property type="term" value="P:gibberellin biosynthetic process"/>
    <property type="evidence" value="ECO:0007669"/>
    <property type="project" value="TreeGrafter"/>
</dbReference>
<evidence type="ECO:0000313" key="9">
    <source>
        <dbReference type="Proteomes" id="UP001163823"/>
    </source>
</evidence>
<evidence type="ECO:0000259" key="7">
    <source>
        <dbReference type="Pfam" id="PF03936"/>
    </source>
</evidence>
<comment type="cofactor">
    <cofactor evidence="1">
        <name>Mg(2+)</name>
        <dbReference type="ChEBI" id="CHEBI:18420"/>
    </cofactor>
</comment>
<evidence type="ECO:0000259" key="6">
    <source>
        <dbReference type="Pfam" id="PF01397"/>
    </source>
</evidence>
<dbReference type="InterPro" id="IPR050148">
    <property type="entry name" value="Terpene_synthase-like"/>
</dbReference>
<dbReference type="CDD" id="cd00684">
    <property type="entry name" value="Terpene_cyclase_plant_C1"/>
    <property type="match status" value="1"/>
</dbReference>
<dbReference type="SUPFAM" id="SSF48576">
    <property type="entry name" value="Terpenoid synthases"/>
    <property type="match status" value="1"/>
</dbReference>
<accession>A0AAD7LUP5</accession>
<dbReference type="GO" id="GO:0009899">
    <property type="term" value="F:ent-kaurene synthase activity"/>
    <property type="evidence" value="ECO:0007669"/>
    <property type="project" value="UniProtKB-EC"/>
</dbReference>
<dbReference type="InterPro" id="IPR008930">
    <property type="entry name" value="Terpenoid_cyclase/PrenylTrfase"/>
</dbReference>
<gene>
    <name evidence="8" type="ORF">O6P43_014414</name>
</gene>
<dbReference type="SUPFAM" id="SSF48239">
    <property type="entry name" value="Terpenoid cyclases/Protein prenyltransferases"/>
    <property type="match status" value="2"/>
</dbReference>
<reference evidence="8" key="1">
    <citation type="journal article" date="2023" name="Science">
        <title>Elucidation of the pathway for biosynthesis of saponin adjuvants from the soapbark tree.</title>
        <authorList>
            <person name="Reed J."/>
            <person name="Orme A."/>
            <person name="El-Demerdash A."/>
            <person name="Owen C."/>
            <person name="Martin L.B.B."/>
            <person name="Misra R.C."/>
            <person name="Kikuchi S."/>
            <person name="Rejzek M."/>
            <person name="Martin A.C."/>
            <person name="Harkess A."/>
            <person name="Leebens-Mack J."/>
            <person name="Louveau T."/>
            <person name="Stephenson M.J."/>
            <person name="Osbourn A."/>
        </authorList>
    </citation>
    <scope>NUCLEOTIDE SEQUENCE</scope>
    <source>
        <strain evidence="8">S10</strain>
    </source>
</reference>
<keyword evidence="9" id="KW-1185">Reference proteome</keyword>
<dbReference type="Pfam" id="PF03936">
    <property type="entry name" value="Terpene_synth_C"/>
    <property type="match status" value="1"/>
</dbReference>
<evidence type="ECO:0000256" key="4">
    <source>
        <dbReference type="ARBA" id="ARBA00023239"/>
    </source>
</evidence>
<protein>
    <recommendedName>
        <fullName evidence="5">ent-kaurene synthase</fullName>
        <ecNumber evidence="5">4.2.3.19</ecNumber>
    </recommendedName>
</protein>
<comment type="caution">
    <text evidence="8">The sequence shown here is derived from an EMBL/GenBank/DDBJ whole genome shotgun (WGS) entry which is preliminary data.</text>
</comment>
<evidence type="ECO:0000256" key="2">
    <source>
        <dbReference type="ARBA" id="ARBA00022723"/>
    </source>
</evidence>
<dbReference type="InterPro" id="IPR001906">
    <property type="entry name" value="Terpene_synth_N"/>
</dbReference>
<dbReference type="GO" id="GO:0009507">
    <property type="term" value="C:chloroplast"/>
    <property type="evidence" value="ECO:0007669"/>
    <property type="project" value="TreeGrafter"/>
</dbReference>
<dbReference type="InterPro" id="IPR044814">
    <property type="entry name" value="Terpene_cyclase_plant_C1"/>
</dbReference>
<proteinExistence type="predicted"/>
<dbReference type="PANTHER" id="PTHR31739:SF34">
    <property type="entry name" value="TERPENE SYNTHASE METAL-BINDING DOMAIN-CONTAINING PROTEIN"/>
    <property type="match status" value="1"/>
</dbReference>
<dbReference type="FunFam" id="1.50.10.160:FF:000002">
    <property type="entry name" value="cis-abienol synthase, chloroplastic"/>
    <property type="match status" value="1"/>
</dbReference>
<organism evidence="8 9">
    <name type="scientific">Quillaja saponaria</name>
    <name type="common">Soap bark tree</name>
    <dbReference type="NCBI Taxonomy" id="32244"/>
    <lineage>
        <taxon>Eukaryota</taxon>
        <taxon>Viridiplantae</taxon>
        <taxon>Streptophyta</taxon>
        <taxon>Embryophyta</taxon>
        <taxon>Tracheophyta</taxon>
        <taxon>Spermatophyta</taxon>
        <taxon>Magnoliopsida</taxon>
        <taxon>eudicotyledons</taxon>
        <taxon>Gunneridae</taxon>
        <taxon>Pentapetalae</taxon>
        <taxon>rosids</taxon>
        <taxon>fabids</taxon>
        <taxon>Fabales</taxon>
        <taxon>Quillajaceae</taxon>
        <taxon>Quillaja</taxon>
    </lineage>
</organism>
<dbReference type="EC" id="4.2.3.19" evidence="5"/>
<dbReference type="Gene3D" id="1.10.600.10">
    <property type="entry name" value="Farnesyl Diphosphate Synthase"/>
    <property type="match status" value="1"/>
</dbReference>
<feature type="domain" description="Terpene synthase N-terminal" evidence="6">
    <location>
        <begin position="225"/>
        <end position="421"/>
    </location>
</feature>
<dbReference type="SFLD" id="SFLDG01014">
    <property type="entry name" value="Terpene_Cyclase_Like_1_N-term"/>
    <property type="match status" value="1"/>
</dbReference>
<keyword evidence="4" id="KW-0456">Lyase</keyword>
<dbReference type="InterPro" id="IPR005630">
    <property type="entry name" value="Terpene_synthase_metal-bd"/>
</dbReference>
<keyword evidence="3" id="KW-0460">Magnesium</keyword>
<dbReference type="Gene3D" id="1.50.10.130">
    <property type="entry name" value="Terpene synthase, N-terminal domain"/>
    <property type="match status" value="1"/>
</dbReference>
<dbReference type="PANTHER" id="PTHR31739">
    <property type="entry name" value="ENT-COPALYL DIPHOSPHATE SYNTHASE, CHLOROPLASTIC"/>
    <property type="match status" value="1"/>
</dbReference>
<dbReference type="AlphaFoldDB" id="A0AAD7LUP5"/>
<evidence type="ECO:0000256" key="3">
    <source>
        <dbReference type="ARBA" id="ARBA00022842"/>
    </source>
</evidence>
<dbReference type="Gene3D" id="1.50.10.160">
    <property type="match status" value="1"/>
</dbReference>
<name>A0AAD7LUP5_QUISA</name>
<dbReference type="EMBL" id="JARAOO010000006">
    <property type="protein sequence ID" value="KAJ7964629.1"/>
    <property type="molecule type" value="Genomic_DNA"/>
</dbReference>
<evidence type="ECO:0000256" key="1">
    <source>
        <dbReference type="ARBA" id="ARBA00001946"/>
    </source>
</evidence>
<dbReference type="Pfam" id="PF01397">
    <property type="entry name" value="Terpene_synth"/>
    <property type="match status" value="1"/>
</dbReference>
<dbReference type="GO" id="GO:0000287">
    <property type="term" value="F:magnesium ion binding"/>
    <property type="evidence" value="ECO:0007669"/>
    <property type="project" value="InterPro"/>
</dbReference>
<dbReference type="Proteomes" id="UP001163823">
    <property type="component" value="Chromosome 6"/>
</dbReference>
<dbReference type="FunFam" id="1.10.600.10:FF:000005">
    <property type="entry name" value="Ent-kaur-16-ene synthase, chloroplastic"/>
    <property type="match status" value="1"/>
</dbReference>
<dbReference type="InterPro" id="IPR008949">
    <property type="entry name" value="Isoprenoid_synthase_dom_sf"/>
</dbReference>
<evidence type="ECO:0000256" key="5">
    <source>
        <dbReference type="ARBA" id="ARBA00066670"/>
    </source>
</evidence>
<dbReference type="FunFam" id="1.50.10.130:FF:000002">
    <property type="entry name" value="Ent-copalyl diphosphate synthase, chloroplastic"/>
    <property type="match status" value="1"/>
</dbReference>
<sequence length="802" mass="91593">MMLLKSTCKIKPLSEHNTKDITKAPKDVNLKLQRNGRAQEVYNFQGTITKIRDMLNRVELSVSPYDTAWVAMAPSWDSPKKPCFPQCLNWVMENQQPDGSWGLNPSHPLLVKDSISSTLACLLTVHKWHAGELVINKGLDFIRSNSWAIANEHQFFPVGFDIIFPGLIEYAKELDLNLPLSSSLVDGIIHNRDLEVERALKIGSKRTKCNLAYLSEGLTLNRLIDWKDVMKYQRSNGSLFNSPSTTAAALIHHRDDKCFMYLQNLLERYGKAVPTIFPFNIHTRLSIVETLERLGLDRYFTTEIKDILDAIYRCWLQESEEIFLDITCTAIGFRLLRMHGYEISSDALSEFNTQDQCFNFGSANVIDTETILELYRASQISILQREPILENIYAWTSAFLKQATINGECHSKLHKEVEYALKFPYASLDRLESRKSIELFEPEKVRLLKSSFRCVNTNSGEILALSVQDFNACQATHQKELEQLKLWVKDYKLDKIEYARHKVSYACFSVASIIFSVEYSEARISWAKNTVLTTVVDDFCDVGASSEEILNLVELVEKWDEHSVVGFASQQVKIIFTAIYDTVNEQAAKAYTLQERSIKNHFIEIWLDLLQSMLREAKWTEDKSIPSLEDYMITSHISLALGPVVLIALYFLGSKLSDEVVKSTEYYNLFWHMNVTGRLLNDLAGVKREGAQGKLNSVSLGMIHGNGAITEEECVRETRKLIDSHRKELLRLVLQTEGSVVPQVCKDVFWKTSKILHLFYMDGDGFSSTSAMADAMNAVLNEPITRPHKVANRNKITFERYK</sequence>
<feature type="domain" description="Terpene synthase metal-binding" evidence="7">
    <location>
        <begin position="489"/>
        <end position="728"/>
    </location>
</feature>
<keyword evidence="2" id="KW-0479">Metal-binding</keyword>
<evidence type="ECO:0000313" key="8">
    <source>
        <dbReference type="EMBL" id="KAJ7964629.1"/>
    </source>
</evidence>